<dbReference type="EMBL" id="BLAL01000176">
    <property type="protein sequence ID" value="GES88152.1"/>
    <property type="molecule type" value="Genomic_DNA"/>
</dbReference>
<comment type="caution">
    <text evidence="1">The sequence shown here is derived from an EMBL/GenBank/DDBJ whole genome shotgun (WGS) entry which is preliminary data.</text>
</comment>
<keyword evidence="3" id="KW-1185">Reference proteome</keyword>
<protein>
    <submittedName>
        <fullName evidence="1">Uncharacterized protein</fullName>
    </submittedName>
</protein>
<evidence type="ECO:0000313" key="2">
    <source>
        <dbReference type="EMBL" id="GES88152.1"/>
    </source>
</evidence>
<reference evidence="2" key="2">
    <citation type="submission" date="2019-10" db="EMBL/GenBank/DDBJ databases">
        <title>Conservation and host-specific expression of non-tandemly repeated heterogenous ribosome RNA gene in arbuscular mycorrhizal fungi.</title>
        <authorList>
            <person name="Maeda T."/>
            <person name="Kobayashi Y."/>
            <person name="Nakagawa T."/>
            <person name="Ezawa T."/>
            <person name="Yamaguchi K."/>
            <person name="Bino T."/>
            <person name="Nishimoto Y."/>
            <person name="Shigenobu S."/>
            <person name="Kawaguchi M."/>
        </authorList>
    </citation>
    <scope>NUCLEOTIDE SEQUENCE</scope>
    <source>
        <strain evidence="2">HR1</strain>
    </source>
</reference>
<accession>A0A2Z6QS17</accession>
<sequence>MEIVNNYYNELNILKAKDLSLKKPLTTKLDILHDILENSEETEENWVKQKDDIKGASKHISLIVEQKNEIINDIFPLTESALELLKRKEILQYRDKVGDFNNEVEKRLGFQSWKEISTIFNRKINTNKNFRREDEKYLTELKKVLEKVNIDLTEFELLFRLKRTSNFEFHQDKEKTLDQEINDLEISFPKALKYYKSPLRKLLLALRMWYN</sequence>
<name>A0A2Z6QS17_9GLOM</name>
<proteinExistence type="predicted"/>
<dbReference type="OrthoDB" id="2402189at2759"/>
<evidence type="ECO:0000313" key="1">
    <source>
        <dbReference type="EMBL" id="GBB87884.1"/>
    </source>
</evidence>
<dbReference type="Proteomes" id="UP000615446">
    <property type="component" value="Unassembled WGS sequence"/>
</dbReference>
<dbReference type="EMBL" id="BEXD01000490">
    <property type="protein sequence ID" value="GBB87884.1"/>
    <property type="molecule type" value="Genomic_DNA"/>
</dbReference>
<reference evidence="1 3" key="1">
    <citation type="submission" date="2017-11" db="EMBL/GenBank/DDBJ databases">
        <title>The genome of Rhizophagus clarus HR1 reveals common genetic basis of auxotrophy among arbuscular mycorrhizal fungi.</title>
        <authorList>
            <person name="Kobayashi Y."/>
        </authorList>
    </citation>
    <scope>NUCLEOTIDE SEQUENCE [LARGE SCALE GENOMIC DNA]</scope>
    <source>
        <strain evidence="1 3">HR1</strain>
    </source>
</reference>
<dbReference type="AlphaFoldDB" id="A0A2Z6QS17"/>
<dbReference type="Proteomes" id="UP000247702">
    <property type="component" value="Unassembled WGS sequence"/>
</dbReference>
<organism evidence="1 3">
    <name type="scientific">Rhizophagus clarus</name>
    <dbReference type="NCBI Taxonomy" id="94130"/>
    <lineage>
        <taxon>Eukaryota</taxon>
        <taxon>Fungi</taxon>
        <taxon>Fungi incertae sedis</taxon>
        <taxon>Mucoromycota</taxon>
        <taxon>Glomeromycotina</taxon>
        <taxon>Glomeromycetes</taxon>
        <taxon>Glomerales</taxon>
        <taxon>Glomeraceae</taxon>
        <taxon>Rhizophagus</taxon>
    </lineage>
</organism>
<gene>
    <name evidence="2" type="ORF">RCL2_001512000</name>
    <name evidence="1" type="ORF">RclHR1_14390004</name>
</gene>
<evidence type="ECO:0000313" key="3">
    <source>
        <dbReference type="Proteomes" id="UP000247702"/>
    </source>
</evidence>